<name>A0A6A5BZY8_NAEFO</name>
<dbReference type="VEuPathDB" id="AmoebaDB:FDP41_002399"/>
<evidence type="ECO:0000313" key="1">
    <source>
        <dbReference type="EMBL" id="KAF0978579.1"/>
    </source>
</evidence>
<keyword evidence="2" id="KW-1185">Reference proteome</keyword>
<dbReference type="RefSeq" id="XP_044563292.1">
    <property type="nucleotide sequence ID" value="XM_044705588.1"/>
</dbReference>
<comment type="caution">
    <text evidence="1">The sequence shown here is derived from an EMBL/GenBank/DDBJ whole genome shotgun (WGS) entry which is preliminary data.</text>
</comment>
<dbReference type="VEuPathDB" id="AmoebaDB:NF0007070"/>
<dbReference type="Proteomes" id="UP000444721">
    <property type="component" value="Unassembled WGS sequence"/>
</dbReference>
<accession>A0A6A5BZY8</accession>
<evidence type="ECO:0000313" key="2">
    <source>
        <dbReference type="Proteomes" id="UP000444721"/>
    </source>
</evidence>
<organism evidence="1 2">
    <name type="scientific">Naegleria fowleri</name>
    <name type="common">Brain eating amoeba</name>
    <dbReference type="NCBI Taxonomy" id="5763"/>
    <lineage>
        <taxon>Eukaryota</taxon>
        <taxon>Discoba</taxon>
        <taxon>Heterolobosea</taxon>
        <taxon>Tetramitia</taxon>
        <taxon>Eutetramitia</taxon>
        <taxon>Vahlkampfiidae</taxon>
        <taxon>Naegleria</taxon>
    </lineage>
</organism>
<proteinExistence type="predicted"/>
<sequence length="95" mass="10550">MPTPKLEEALKHFGSILQQGYSSAEVLPPVSMLSTKHHVLEDGMTLAPRSVLSSVGRMPEDLPGEICLMNELPRSALAKVPPREVRHYLLEAYEQ</sequence>
<dbReference type="VEuPathDB" id="AmoebaDB:NfTy_041940"/>
<gene>
    <name evidence="1" type="ORF">FDP41_002399</name>
</gene>
<dbReference type="GeneID" id="68109617"/>
<reference evidence="1 2" key="1">
    <citation type="journal article" date="2019" name="Sci. Rep.">
        <title>Nanopore sequencing improves the draft genome of the human pathogenic amoeba Naegleria fowleri.</title>
        <authorList>
            <person name="Liechti N."/>
            <person name="Schurch N."/>
            <person name="Bruggmann R."/>
            <person name="Wittwer M."/>
        </authorList>
    </citation>
    <scope>NUCLEOTIDE SEQUENCE [LARGE SCALE GENOMIC DNA]</scope>
    <source>
        <strain evidence="1 2">ATCC 30894</strain>
    </source>
</reference>
<dbReference type="AlphaFoldDB" id="A0A6A5BZY8"/>
<dbReference type="EMBL" id="VFQX01000029">
    <property type="protein sequence ID" value="KAF0978579.1"/>
    <property type="molecule type" value="Genomic_DNA"/>
</dbReference>
<protein>
    <recommendedName>
        <fullName evidence="3">AMP-binding enzyme C-terminal domain-containing protein</fullName>
    </recommendedName>
</protein>
<evidence type="ECO:0008006" key="3">
    <source>
        <dbReference type="Google" id="ProtNLM"/>
    </source>
</evidence>